<dbReference type="Pfam" id="PF22234">
    <property type="entry name" value="Rv2466c-like"/>
    <property type="match status" value="1"/>
</dbReference>
<accession>A0ABS0GRH0</accession>
<name>A0ABS0GRH0_9ACTN</name>
<dbReference type="InterPro" id="IPR036249">
    <property type="entry name" value="Thioredoxin-like_sf"/>
</dbReference>
<dbReference type="EMBL" id="JADPUN010000090">
    <property type="protein sequence ID" value="MBF9128794.1"/>
    <property type="molecule type" value="Genomic_DNA"/>
</dbReference>
<organism evidence="1 2">
    <name type="scientific">Plantactinospora alkalitolerans</name>
    <dbReference type="NCBI Taxonomy" id="2789879"/>
    <lineage>
        <taxon>Bacteria</taxon>
        <taxon>Bacillati</taxon>
        <taxon>Actinomycetota</taxon>
        <taxon>Actinomycetes</taxon>
        <taxon>Micromonosporales</taxon>
        <taxon>Micromonosporaceae</taxon>
        <taxon>Plantactinospora</taxon>
    </lineage>
</organism>
<sequence>MTDRQTLDMWFDPLCPWAWVTSRWLLQVEQVRPVRVRFNVMSLAVLNDGNDSVPQEYADRPDAYFALRREAWGPVRICVAAARAAGPEVLRELYTALGTRIHPAGQQLGDELYRAALADVGLDPNLALAAGSEEYDDELLASHYAGLKPVGFDVGTPIIHAPGPDGTTVAFFGPVVTPAPEGEAAGRLWDGVLLVAGTPGFFELKRSRDTPPILS</sequence>
<protein>
    <submittedName>
        <fullName evidence="1">Disulfide bond formation protein DsbA</fullName>
    </submittedName>
</protein>
<proteinExistence type="predicted"/>
<dbReference type="SUPFAM" id="SSF52833">
    <property type="entry name" value="Thioredoxin-like"/>
    <property type="match status" value="1"/>
</dbReference>
<dbReference type="Proteomes" id="UP000638560">
    <property type="component" value="Unassembled WGS sequence"/>
</dbReference>
<dbReference type="CDD" id="cd02972">
    <property type="entry name" value="DsbA_family"/>
    <property type="match status" value="1"/>
</dbReference>
<evidence type="ECO:0000313" key="2">
    <source>
        <dbReference type="Proteomes" id="UP000638560"/>
    </source>
</evidence>
<dbReference type="Gene3D" id="3.40.30.10">
    <property type="entry name" value="Glutaredoxin"/>
    <property type="match status" value="1"/>
</dbReference>
<reference evidence="1 2" key="1">
    <citation type="submission" date="2020-11" db="EMBL/GenBank/DDBJ databases">
        <title>A novel isolate from a Black sea contaminated sediment with potential to produce alkanes: Plantactinospora alkalitolerans sp. nov.</title>
        <authorList>
            <person name="Carro L."/>
            <person name="Veyisoglu A."/>
            <person name="Guven K."/>
            <person name="Schumann P."/>
            <person name="Klenk H.-P."/>
            <person name="Sahin N."/>
        </authorList>
    </citation>
    <scope>NUCLEOTIDE SEQUENCE [LARGE SCALE GENOMIC DNA]</scope>
    <source>
        <strain evidence="1 2">S1510</strain>
    </source>
</reference>
<dbReference type="InterPro" id="IPR053977">
    <property type="entry name" value="Rv2466c-like"/>
</dbReference>
<keyword evidence="2" id="KW-1185">Reference proteome</keyword>
<dbReference type="RefSeq" id="WP_196200438.1">
    <property type="nucleotide sequence ID" value="NZ_JADPUN010000090.1"/>
</dbReference>
<comment type="caution">
    <text evidence="1">The sequence shown here is derived from an EMBL/GenBank/DDBJ whole genome shotgun (WGS) entry which is preliminary data.</text>
</comment>
<gene>
    <name evidence="1" type="ORF">I0C86_07320</name>
</gene>
<evidence type="ECO:0000313" key="1">
    <source>
        <dbReference type="EMBL" id="MBF9128794.1"/>
    </source>
</evidence>